<keyword evidence="5 7" id="KW-1133">Transmembrane helix</keyword>
<feature type="transmembrane region" description="Helical" evidence="7">
    <location>
        <begin position="249"/>
        <end position="269"/>
    </location>
</feature>
<dbReference type="InterPro" id="IPR035906">
    <property type="entry name" value="MetI-like_sf"/>
</dbReference>
<comment type="similarity">
    <text evidence="7">Belongs to the binding-protein-dependent transport system permease family.</text>
</comment>
<dbReference type="InterPro" id="IPR000515">
    <property type="entry name" value="MetI-like"/>
</dbReference>
<dbReference type="SUPFAM" id="SSF161098">
    <property type="entry name" value="MetI-like"/>
    <property type="match status" value="1"/>
</dbReference>
<keyword evidence="3" id="KW-1003">Cell membrane</keyword>
<dbReference type="Gene3D" id="1.10.3720.10">
    <property type="entry name" value="MetI-like"/>
    <property type="match status" value="1"/>
</dbReference>
<evidence type="ECO:0000313" key="11">
    <source>
        <dbReference type="Proteomes" id="UP001596455"/>
    </source>
</evidence>
<feature type="region of interest" description="Disordered" evidence="8">
    <location>
        <begin position="1"/>
        <end position="33"/>
    </location>
</feature>
<dbReference type="RefSeq" id="WP_382394474.1">
    <property type="nucleotide sequence ID" value="NZ_JBHTCQ010000002.1"/>
</dbReference>
<evidence type="ECO:0000313" key="10">
    <source>
        <dbReference type="EMBL" id="MFC7405752.1"/>
    </source>
</evidence>
<comment type="subcellular location">
    <subcellularLocation>
        <location evidence="1 7">Cell membrane</location>
        <topology evidence="1 7">Multi-pass membrane protein</topology>
    </subcellularLocation>
</comment>
<evidence type="ECO:0000256" key="3">
    <source>
        <dbReference type="ARBA" id="ARBA00022475"/>
    </source>
</evidence>
<proteinExistence type="inferred from homology"/>
<keyword evidence="6 7" id="KW-0472">Membrane</keyword>
<evidence type="ECO:0000259" key="9">
    <source>
        <dbReference type="PROSITE" id="PS50928"/>
    </source>
</evidence>
<evidence type="ECO:0000256" key="5">
    <source>
        <dbReference type="ARBA" id="ARBA00022989"/>
    </source>
</evidence>
<organism evidence="10 11">
    <name type="scientific">Georgenia alba</name>
    <dbReference type="NCBI Taxonomy" id="2233858"/>
    <lineage>
        <taxon>Bacteria</taxon>
        <taxon>Bacillati</taxon>
        <taxon>Actinomycetota</taxon>
        <taxon>Actinomycetes</taxon>
        <taxon>Micrococcales</taxon>
        <taxon>Bogoriellaceae</taxon>
        <taxon>Georgenia</taxon>
    </lineage>
</organism>
<comment type="caution">
    <text evidence="10">The sequence shown here is derived from an EMBL/GenBank/DDBJ whole genome shotgun (WGS) entry which is preliminary data.</text>
</comment>
<reference evidence="11" key="1">
    <citation type="journal article" date="2019" name="Int. J. Syst. Evol. Microbiol.">
        <title>The Global Catalogue of Microorganisms (GCM) 10K type strain sequencing project: providing services to taxonomists for standard genome sequencing and annotation.</title>
        <authorList>
            <consortium name="The Broad Institute Genomics Platform"/>
            <consortium name="The Broad Institute Genome Sequencing Center for Infectious Disease"/>
            <person name="Wu L."/>
            <person name="Ma J."/>
        </authorList>
    </citation>
    <scope>NUCLEOTIDE SEQUENCE [LARGE SCALE GENOMIC DNA]</scope>
    <source>
        <strain evidence="11">JCM 1490</strain>
    </source>
</reference>
<evidence type="ECO:0000256" key="8">
    <source>
        <dbReference type="SAM" id="MobiDB-lite"/>
    </source>
</evidence>
<name>A0ABW2QAI2_9MICO</name>
<feature type="transmembrane region" description="Helical" evidence="7">
    <location>
        <begin position="155"/>
        <end position="175"/>
    </location>
</feature>
<dbReference type="PANTHER" id="PTHR30151:SF0">
    <property type="entry name" value="ABC TRANSPORTER PERMEASE PROTEIN MJ0413-RELATED"/>
    <property type="match status" value="1"/>
</dbReference>
<keyword evidence="4 7" id="KW-0812">Transmembrane</keyword>
<dbReference type="Pfam" id="PF00528">
    <property type="entry name" value="BPD_transp_1"/>
    <property type="match status" value="1"/>
</dbReference>
<evidence type="ECO:0000256" key="2">
    <source>
        <dbReference type="ARBA" id="ARBA00022448"/>
    </source>
</evidence>
<feature type="transmembrane region" description="Helical" evidence="7">
    <location>
        <begin position="130"/>
        <end position="149"/>
    </location>
</feature>
<accession>A0ABW2QAI2</accession>
<dbReference type="PROSITE" id="PS50928">
    <property type="entry name" value="ABC_TM1"/>
    <property type="match status" value="1"/>
</dbReference>
<sequence length="288" mass="30630">MKATLTSRTKDMSTESSGPERSGNVGASAATPGRRRLERSVPWVTTVAIVVVEELLSRVGALPDEVPPFTAVVQAAVGLVPTPEFVASLMATIGQFAAGLASGAVVGVGLGVTVGSVPLLHRLTHYVLDFLRFIPAVVYLPVLVLVLGATPQTCYILAAVGTVWPMLFQTYYGVVGVPPILKDTGRVFGLKPHQRLVQIVLPAVSPFIATGLRIAALHALVVVVAVQIITTVDGLGRDISVYATNGVYPEMYALVGIVGLLGVFINFLLEALERRLLHWHSSHRKKQS</sequence>
<dbReference type="Proteomes" id="UP001596455">
    <property type="component" value="Unassembled WGS sequence"/>
</dbReference>
<feature type="domain" description="ABC transmembrane type-1" evidence="9">
    <location>
        <begin position="89"/>
        <end position="273"/>
    </location>
</feature>
<evidence type="ECO:0000256" key="1">
    <source>
        <dbReference type="ARBA" id="ARBA00004651"/>
    </source>
</evidence>
<protein>
    <submittedName>
        <fullName evidence="10">ABC transporter permease</fullName>
    </submittedName>
</protein>
<gene>
    <name evidence="10" type="ORF">ACFQQL_11580</name>
</gene>
<dbReference type="EMBL" id="JBHTCQ010000002">
    <property type="protein sequence ID" value="MFC7405752.1"/>
    <property type="molecule type" value="Genomic_DNA"/>
</dbReference>
<feature type="transmembrane region" description="Helical" evidence="7">
    <location>
        <begin position="196"/>
        <end position="229"/>
    </location>
</feature>
<evidence type="ECO:0000256" key="6">
    <source>
        <dbReference type="ARBA" id="ARBA00023136"/>
    </source>
</evidence>
<feature type="transmembrane region" description="Helical" evidence="7">
    <location>
        <begin position="96"/>
        <end position="118"/>
    </location>
</feature>
<dbReference type="PANTHER" id="PTHR30151">
    <property type="entry name" value="ALKANE SULFONATE ABC TRANSPORTER-RELATED, MEMBRANE SUBUNIT"/>
    <property type="match status" value="1"/>
</dbReference>
<keyword evidence="11" id="KW-1185">Reference proteome</keyword>
<evidence type="ECO:0000256" key="4">
    <source>
        <dbReference type="ARBA" id="ARBA00022692"/>
    </source>
</evidence>
<keyword evidence="2 7" id="KW-0813">Transport</keyword>
<evidence type="ECO:0000256" key="7">
    <source>
        <dbReference type="RuleBase" id="RU363032"/>
    </source>
</evidence>